<evidence type="ECO:0000259" key="1">
    <source>
        <dbReference type="Pfam" id="PF00534"/>
    </source>
</evidence>
<feature type="domain" description="Glycosyl transferase family 1" evidence="1">
    <location>
        <begin position="199"/>
        <end position="367"/>
    </location>
</feature>
<dbReference type="Gene3D" id="3.40.50.2000">
    <property type="entry name" value="Glycogen Phosphorylase B"/>
    <property type="match status" value="2"/>
</dbReference>
<dbReference type="InterPro" id="IPR001296">
    <property type="entry name" value="Glyco_trans_1"/>
</dbReference>
<accession>A0A081BNE7</accession>
<dbReference type="EMBL" id="DF820457">
    <property type="protein sequence ID" value="GAK51913.1"/>
    <property type="molecule type" value="Genomic_DNA"/>
</dbReference>
<organism evidence="3">
    <name type="scientific">Candidatus Moduliflexus flocculans</name>
    <dbReference type="NCBI Taxonomy" id="1499966"/>
    <lineage>
        <taxon>Bacteria</taxon>
        <taxon>Candidatus Moduliflexota</taxon>
        <taxon>Candidatus Moduliflexia</taxon>
        <taxon>Candidatus Moduliflexales</taxon>
        <taxon>Candidatus Moduliflexaceae</taxon>
    </lineage>
</organism>
<dbReference type="Proteomes" id="UP000030700">
    <property type="component" value="Unassembled WGS sequence"/>
</dbReference>
<keyword evidence="4" id="KW-1185">Reference proteome</keyword>
<dbReference type="SUPFAM" id="SSF53756">
    <property type="entry name" value="UDP-Glycosyltransferase/glycogen phosphorylase"/>
    <property type="match status" value="1"/>
</dbReference>
<dbReference type="HOGENOM" id="CLU_009583_0_3_0"/>
<sequence length="393" mass="44178">MTSKRDKINLTTRKKIVYLIGTLAVGGAERQLVETAIRLDRSKFDARIYAISNGGLLKHDAEQAGISVSVHETKYRGIVAYGRKLFALYRYLRRERPDILHCFMFTPSLYGGFVSRLTGVPILITNRRSLGMFKDRVIYFQCLENIVNRFTDKVLVNSHAVLCDVLQRERITVDKLEVIYNGIDTQKYSSDILAKPQITQLKEQLSIPAASLVIGMIANLYRYKGHQELLLAIAEIIQSYPNIYALCIGEDREGLLSELQKLCDSYHIRQHVVFAGFSSDVPMMLSIMDIVVSASYEEGFSNAILEAMAAGKPVVATSVGGNPEAVIDGETGRIVPAGDAHALAAALLELLHHPNQRIKYGQNARKRIEEHFLMESMIHRIENVYDHLLREKA</sequence>
<gene>
    <name evidence="3" type="ORF">U14_03159</name>
</gene>
<name>A0A081BNE7_9BACT</name>
<reference evidence="3" key="1">
    <citation type="journal article" date="2015" name="PeerJ">
        <title>First genomic representation of candidate bacterial phylum KSB3 points to enhanced environmental sensing as a trigger of wastewater bulking.</title>
        <authorList>
            <person name="Sekiguchi Y."/>
            <person name="Ohashi A."/>
            <person name="Parks D.H."/>
            <person name="Yamauchi T."/>
            <person name="Tyson G.W."/>
            <person name="Hugenholtz P."/>
        </authorList>
    </citation>
    <scope>NUCLEOTIDE SEQUENCE [LARGE SCALE GENOMIC DNA]</scope>
</reference>
<evidence type="ECO:0000313" key="4">
    <source>
        <dbReference type="Proteomes" id="UP000030700"/>
    </source>
</evidence>
<dbReference type="Pfam" id="PF13439">
    <property type="entry name" value="Glyco_transf_4"/>
    <property type="match status" value="1"/>
</dbReference>
<dbReference type="STRING" id="1499966.U14_03159"/>
<dbReference type="AlphaFoldDB" id="A0A081BNE7"/>
<feature type="domain" description="Glycosyltransferase subfamily 4-like N-terminal" evidence="2">
    <location>
        <begin position="25"/>
        <end position="186"/>
    </location>
</feature>
<keyword evidence="3" id="KW-0808">Transferase</keyword>
<proteinExistence type="predicted"/>
<evidence type="ECO:0000259" key="2">
    <source>
        <dbReference type="Pfam" id="PF13439"/>
    </source>
</evidence>
<evidence type="ECO:0000313" key="3">
    <source>
        <dbReference type="EMBL" id="GAK51913.1"/>
    </source>
</evidence>
<protein>
    <submittedName>
        <fullName evidence="3">Glycosyl transferase, group 1</fullName>
    </submittedName>
</protein>
<dbReference type="Pfam" id="PF00534">
    <property type="entry name" value="Glycos_transf_1"/>
    <property type="match status" value="1"/>
</dbReference>
<dbReference type="GO" id="GO:0016757">
    <property type="term" value="F:glycosyltransferase activity"/>
    <property type="evidence" value="ECO:0007669"/>
    <property type="project" value="InterPro"/>
</dbReference>
<dbReference type="PANTHER" id="PTHR12526">
    <property type="entry name" value="GLYCOSYLTRANSFERASE"/>
    <property type="match status" value="1"/>
</dbReference>
<dbReference type="InterPro" id="IPR028098">
    <property type="entry name" value="Glyco_trans_4-like_N"/>
</dbReference>